<reference evidence="3" key="1">
    <citation type="journal article" date="2023" name="Mol. Phylogenet. Evol.">
        <title>Genome-scale phylogeny and comparative genomics of the fungal order Sordariales.</title>
        <authorList>
            <person name="Hensen N."/>
            <person name="Bonometti L."/>
            <person name="Westerberg I."/>
            <person name="Brannstrom I.O."/>
            <person name="Guillou S."/>
            <person name="Cros-Aarteil S."/>
            <person name="Calhoun S."/>
            <person name="Haridas S."/>
            <person name="Kuo A."/>
            <person name="Mondo S."/>
            <person name="Pangilinan J."/>
            <person name="Riley R."/>
            <person name="LaButti K."/>
            <person name="Andreopoulos B."/>
            <person name="Lipzen A."/>
            <person name="Chen C."/>
            <person name="Yan M."/>
            <person name="Daum C."/>
            <person name="Ng V."/>
            <person name="Clum A."/>
            <person name="Steindorff A."/>
            <person name="Ohm R.A."/>
            <person name="Martin F."/>
            <person name="Silar P."/>
            <person name="Natvig D.O."/>
            <person name="Lalanne C."/>
            <person name="Gautier V."/>
            <person name="Ament-Velasquez S.L."/>
            <person name="Kruys A."/>
            <person name="Hutchinson M.I."/>
            <person name="Powell A.J."/>
            <person name="Barry K."/>
            <person name="Miller A.N."/>
            <person name="Grigoriev I.V."/>
            <person name="Debuchy R."/>
            <person name="Gladieux P."/>
            <person name="Hiltunen Thoren M."/>
            <person name="Johannesson H."/>
        </authorList>
    </citation>
    <scope>NUCLEOTIDE SEQUENCE [LARGE SCALE GENOMIC DNA]</scope>
    <source>
        <strain evidence="3">CBS 340.73</strain>
    </source>
</reference>
<proteinExistence type="predicted"/>
<keyword evidence="1" id="KW-0472">Membrane</keyword>
<dbReference type="AlphaFoldDB" id="A0AAN6N3D7"/>
<accession>A0AAN6N3D7</accession>
<keyword evidence="3" id="KW-1185">Reference proteome</keyword>
<dbReference type="Proteomes" id="UP001303473">
    <property type="component" value="Unassembled WGS sequence"/>
</dbReference>
<sequence length="132" mass="13808">MDPTRICDGTYSSDACPQNITCPLDIPTNISIFEIPHQNSSHPAMVACCAPNPVHIAKVCWEWCEAPAAYLGNDSAPATQDFDSCMRAHNVSTLIAFGTPGSGSNRNNGSGGLTMMGLAIMALVGSALPLLV</sequence>
<evidence type="ECO:0000256" key="1">
    <source>
        <dbReference type="SAM" id="Phobius"/>
    </source>
</evidence>
<dbReference type="EMBL" id="MU853829">
    <property type="protein sequence ID" value="KAK3938467.1"/>
    <property type="molecule type" value="Genomic_DNA"/>
</dbReference>
<keyword evidence="1" id="KW-1133">Transmembrane helix</keyword>
<evidence type="ECO:0000313" key="3">
    <source>
        <dbReference type="Proteomes" id="UP001303473"/>
    </source>
</evidence>
<comment type="caution">
    <text evidence="2">The sequence shown here is derived from an EMBL/GenBank/DDBJ whole genome shotgun (WGS) entry which is preliminary data.</text>
</comment>
<protein>
    <submittedName>
        <fullName evidence="2">Uncharacterized protein</fullName>
    </submittedName>
</protein>
<keyword evidence="1" id="KW-0812">Transmembrane</keyword>
<organism evidence="2 3">
    <name type="scientific">Diplogelasinospora grovesii</name>
    <dbReference type="NCBI Taxonomy" id="303347"/>
    <lineage>
        <taxon>Eukaryota</taxon>
        <taxon>Fungi</taxon>
        <taxon>Dikarya</taxon>
        <taxon>Ascomycota</taxon>
        <taxon>Pezizomycotina</taxon>
        <taxon>Sordariomycetes</taxon>
        <taxon>Sordariomycetidae</taxon>
        <taxon>Sordariales</taxon>
        <taxon>Diplogelasinosporaceae</taxon>
        <taxon>Diplogelasinospora</taxon>
    </lineage>
</organism>
<evidence type="ECO:0000313" key="2">
    <source>
        <dbReference type="EMBL" id="KAK3938467.1"/>
    </source>
</evidence>
<feature type="transmembrane region" description="Helical" evidence="1">
    <location>
        <begin position="112"/>
        <end position="131"/>
    </location>
</feature>
<name>A0AAN6N3D7_9PEZI</name>
<gene>
    <name evidence="2" type="ORF">QBC46DRAFT_265334</name>
</gene>